<dbReference type="InterPro" id="IPR013751">
    <property type="entry name" value="ACP_syn_III_N"/>
</dbReference>
<evidence type="ECO:0000256" key="4">
    <source>
        <dbReference type="ARBA" id="ARBA00022832"/>
    </source>
</evidence>
<keyword evidence="7 9" id="KW-0511">Multifunctional enzyme</keyword>
<sequence>MAGIVCGTGSFIPEYAMDNHDIAKLVETSDEWIRERTGVVRRHIIRDETTVSMACEAGRKALDNAGISVEEVDLLMVATISSNVILPGTACQVQEGLGAVNATCFDIGGAACTGFVLAYNTAEAYLESGIYHTALVIGSESLSCITNWKDRGTCILFGDGAGAAVVRRGEGKMYHPVTYTDGAKGGALTCRSRYEANGLTRQMKPETMMADEYFMQMDGQAVFKFAVKRVPEVIREVLERNGLTDKDVDYYIVHQANQRIIEAVAKRLGEPIEKFPMNLQEYGNTSSASIPILLDEMNRQGRLKAGQRLVMAGFGAGLTWGANIIDWK</sequence>
<keyword evidence="2 9" id="KW-0444">Lipid biosynthesis</keyword>
<comment type="domain">
    <text evidence="9">The last Arg residue of the ACP-binding site is essential for the weak association between ACP/AcpP and FabH.</text>
</comment>
<dbReference type="InterPro" id="IPR013747">
    <property type="entry name" value="ACP_syn_III_C"/>
</dbReference>
<evidence type="ECO:0000259" key="10">
    <source>
        <dbReference type="Pfam" id="PF08541"/>
    </source>
</evidence>
<dbReference type="GO" id="GO:0004315">
    <property type="term" value="F:3-oxoacyl-[acyl-carrier-protein] synthase activity"/>
    <property type="evidence" value="ECO:0007669"/>
    <property type="project" value="InterPro"/>
</dbReference>
<evidence type="ECO:0000256" key="7">
    <source>
        <dbReference type="ARBA" id="ARBA00023268"/>
    </source>
</evidence>
<comment type="function">
    <text evidence="9">Catalyzes the condensation reaction of fatty acid synthesis by the addition to an acyl acceptor of two carbons from malonyl-ACP. Catalyzes the first condensation reaction which initiates fatty acid synthesis and may therefore play a role in governing the total rate of fatty acid production. Possesses both acetoacetyl-ACP synthase and acetyl transacylase activities. Its substrate specificity determines the biosynthesis of branched-chain and/or straight-chain of fatty acids.</text>
</comment>
<feature type="active site" evidence="9">
    <location>
        <position position="112"/>
    </location>
</feature>
<evidence type="ECO:0000313" key="12">
    <source>
        <dbReference type="EMBL" id="HIW83800.1"/>
    </source>
</evidence>
<evidence type="ECO:0000313" key="13">
    <source>
        <dbReference type="Proteomes" id="UP000824263"/>
    </source>
</evidence>
<dbReference type="Proteomes" id="UP000824263">
    <property type="component" value="Unassembled WGS sequence"/>
</dbReference>
<comment type="pathway">
    <text evidence="9">Lipid metabolism; fatty acid biosynthesis.</text>
</comment>
<comment type="caution">
    <text evidence="12">The sequence shown here is derived from an EMBL/GenBank/DDBJ whole genome shotgun (WGS) entry which is preliminary data.</text>
</comment>
<feature type="active site" evidence="9">
    <location>
        <position position="284"/>
    </location>
</feature>
<dbReference type="HAMAP" id="MF_01815">
    <property type="entry name" value="FabH"/>
    <property type="match status" value="1"/>
</dbReference>
<comment type="subcellular location">
    <subcellularLocation>
        <location evidence="9">Cytoplasm</location>
    </subcellularLocation>
</comment>
<accession>A0A9D1RA64</accession>
<comment type="similarity">
    <text evidence="1 9">Belongs to the thiolase-like superfamily. FabH family.</text>
</comment>
<evidence type="ECO:0000256" key="3">
    <source>
        <dbReference type="ARBA" id="ARBA00022679"/>
    </source>
</evidence>
<keyword evidence="8 9" id="KW-0012">Acyltransferase</keyword>
<comment type="catalytic activity">
    <reaction evidence="9">
        <text>malonyl-[ACP] + acetyl-CoA + H(+) = 3-oxobutanoyl-[ACP] + CO2 + CoA</text>
        <dbReference type="Rhea" id="RHEA:12080"/>
        <dbReference type="Rhea" id="RHEA-COMP:9623"/>
        <dbReference type="Rhea" id="RHEA-COMP:9625"/>
        <dbReference type="ChEBI" id="CHEBI:15378"/>
        <dbReference type="ChEBI" id="CHEBI:16526"/>
        <dbReference type="ChEBI" id="CHEBI:57287"/>
        <dbReference type="ChEBI" id="CHEBI:57288"/>
        <dbReference type="ChEBI" id="CHEBI:78449"/>
        <dbReference type="ChEBI" id="CHEBI:78450"/>
        <dbReference type="EC" id="2.3.1.180"/>
    </reaction>
</comment>
<dbReference type="Pfam" id="PF08545">
    <property type="entry name" value="ACP_syn_III"/>
    <property type="match status" value="1"/>
</dbReference>
<dbReference type="InterPro" id="IPR004655">
    <property type="entry name" value="FabH"/>
</dbReference>
<evidence type="ECO:0000259" key="11">
    <source>
        <dbReference type="Pfam" id="PF08545"/>
    </source>
</evidence>
<dbReference type="AlphaFoldDB" id="A0A9D1RA64"/>
<name>A0A9D1RA64_9FIRM</name>
<feature type="domain" description="Beta-ketoacyl-[acyl-carrier-protein] synthase III N-terminal" evidence="11">
    <location>
        <begin position="109"/>
        <end position="175"/>
    </location>
</feature>
<feature type="region of interest" description="ACP-binding" evidence="9">
    <location>
        <begin position="255"/>
        <end position="259"/>
    </location>
</feature>
<dbReference type="EMBL" id="DXGF01000106">
    <property type="protein sequence ID" value="HIW83800.1"/>
    <property type="molecule type" value="Genomic_DNA"/>
</dbReference>
<dbReference type="EC" id="2.3.1.180" evidence="9"/>
<comment type="subunit">
    <text evidence="9">Homodimer.</text>
</comment>
<keyword evidence="3 9" id="KW-0808">Transferase</keyword>
<evidence type="ECO:0000256" key="1">
    <source>
        <dbReference type="ARBA" id="ARBA00008642"/>
    </source>
</evidence>
<evidence type="ECO:0000256" key="8">
    <source>
        <dbReference type="ARBA" id="ARBA00023315"/>
    </source>
</evidence>
<proteinExistence type="inferred from homology"/>
<dbReference type="PANTHER" id="PTHR43091:SF1">
    <property type="entry name" value="BETA-KETOACYL-[ACYL-CARRIER-PROTEIN] SYNTHASE III, CHLOROPLASTIC"/>
    <property type="match status" value="1"/>
</dbReference>
<protein>
    <recommendedName>
        <fullName evidence="9">Beta-ketoacyl-[acyl-carrier-protein] synthase III</fullName>
        <shortName evidence="9">Beta-ketoacyl-ACP synthase III</shortName>
        <shortName evidence="9">KAS III</shortName>
        <ecNumber evidence="9">2.3.1.180</ecNumber>
    </recommendedName>
    <alternativeName>
        <fullName evidence="9">3-oxoacyl-[acyl-carrier-protein] synthase 3</fullName>
    </alternativeName>
    <alternativeName>
        <fullName evidence="9">3-oxoacyl-[acyl-carrier-protein] synthase III</fullName>
    </alternativeName>
</protein>
<dbReference type="GO" id="GO:0033818">
    <property type="term" value="F:beta-ketoacyl-acyl-carrier-protein synthase III activity"/>
    <property type="evidence" value="ECO:0007669"/>
    <property type="project" value="UniProtKB-UniRule"/>
</dbReference>
<feature type="active site" evidence="9">
    <location>
        <position position="254"/>
    </location>
</feature>
<keyword evidence="4 9" id="KW-0276">Fatty acid metabolism</keyword>
<gene>
    <name evidence="9" type="primary">fabH</name>
    <name evidence="12" type="ORF">H9873_05705</name>
</gene>
<evidence type="ECO:0000256" key="2">
    <source>
        <dbReference type="ARBA" id="ARBA00022516"/>
    </source>
</evidence>
<evidence type="ECO:0000256" key="5">
    <source>
        <dbReference type="ARBA" id="ARBA00023098"/>
    </source>
</evidence>
<keyword evidence="5 9" id="KW-0443">Lipid metabolism</keyword>
<reference evidence="12" key="1">
    <citation type="journal article" date="2021" name="PeerJ">
        <title>Extensive microbial diversity within the chicken gut microbiome revealed by metagenomics and culture.</title>
        <authorList>
            <person name="Gilroy R."/>
            <person name="Ravi A."/>
            <person name="Getino M."/>
            <person name="Pursley I."/>
            <person name="Horton D.L."/>
            <person name="Alikhan N.F."/>
            <person name="Baker D."/>
            <person name="Gharbi K."/>
            <person name="Hall N."/>
            <person name="Watson M."/>
            <person name="Adriaenssens E.M."/>
            <person name="Foster-Nyarko E."/>
            <person name="Jarju S."/>
            <person name="Secka A."/>
            <person name="Antonio M."/>
            <person name="Oren A."/>
            <person name="Chaudhuri R.R."/>
            <person name="La Ragione R."/>
            <person name="Hildebrand F."/>
            <person name="Pallen M.J."/>
        </authorList>
    </citation>
    <scope>NUCLEOTIDE SEQUENCE</scope>
    <source>
        <strain evidence="12">ChiSxjej1B13-11762</strain>
    </source>
</reference>
<dbReference type="InterPro" id="IPR016039">
    <property type="entry name" value="Thiolase-like"/>
</dbReference>
<evidence type="ECO:0000256" key="6">
    <source>
        <dbReference type="ARBA" id="ARBA00023160"/>
    </source>
</evidence>
<keyword evidence="6 9" id="KW-0275">Fatty acid biosynthesis</keyword>
<keyword evidence="9" id="KW-0963">Cytoplasm</keyword>
<evidence type="ECO:0000256" key="9">
    <source>
        <dbReference type="HAMAP-Rule" id="MF_01815"/>
    </source>
</evidence>
<organism evidence="12 13">
    <name type="scientific">Candidatus Dorea gallistercoris</name>
    <dbReference type="NCBI Taxonomy" id="2838542"/>
    <lineage>
        <taxon>Bacteria</taxon>
        <taxon>Bacillati</taxon>
        <taxon>Bacillota</taxon>
        <taxon>Clostridia</taxon>
        <taxon>Lachnospirales</taxon>
        <taxon>Lachnospiraceae</taxon>
        <taxon>Dorea</taxon>
    </lineage>
</organism>
<dbReference type="NCBIfam" id="TIGR00747">
    <property type="entry name" value="fabH"/>
    <property type="match status" value="1"/>
</dbReference>
<dbReference type="Pfam" id="PF08541">
    <property type="entry name" value="ACP_syn_III_C"/>
    <property type="match status" value="1"/>
</dbReference>
<dbReference type="SUPFAM" id="SSF53901">
    <property type="entry name" value="Thiolase-like"/>
    <property type="match status" value="1"/>
</dbReference>
<dbReference type="PANTHER" id="PTHR43091">
    <property type="entry name" value="3-OXOACYL-[ACYL-CARRIER-PROTEIN] SYNTHASE"/>
    <property type="match status" value="1"/>
</dbReference>
<reference evidence="12" key="2">
    <citation type="submission" date="2021-04" db="EMBL/GenBank/DDBJ databases">
        <authorList>
            <person name="Gilroy R."/>
        </authorList>
    </citation>
    <scope>NUCLEOTIDE SEQUENCE</scope>
    <source>
        <strain evidence="12">ChiSxjej1B13-11762</strain>
    </source>
</reference>
<dbReference type="GO" id="GO:0006633">
    <property type="term" value="P:fatty acid biosynthetic process"/>
    <property type="evidence" value="ECO:0007669"/>
    <property type="project" value="UniProtKB-UniRule"/>
</dbReference>
<dbReference type="CDD" id="cd00830">
    <property type="entry name" value="KAS_III"/>
    <property type="match status" value="1"/>
</dbReference>
<dbReference type="GO" id="GO:0005737">
    <property type="term" value="C:cytoplasm"/>
    <property type="evidence" value="ECO:0007669"/>
    <property type="project" value="UniProtKB-SubCell"/>
</dbReference>
<feature type="domain" description="Beta-ketoacyl-[acyl-carrier-protein] synthase III C-terminal" evidence="10">
    <location>
        <begin position="238"/>
        <end position="327"/>
    </location>
</feature>
<dbReference type="Gene3D" id="3.40.47.10">
    <property type="match status" value="1"/>
</dbReference>
<dbReference type="NCBIfam" id="NF006829">
    <property type="entry name" value="PRK09352.1"/>
    <property type="match status" value="1"/>
</dbReference>